<accession>A0ABU3P6A0</accession>
<comment type="caution">
    <text evidence="1">The sequence shown here is derived from an EMBL/GenBank/DDBJ whole genome shotgun (WGS) entry which is preliminary data.</text>
</comment>
<gene>
    <name evidence="1" type="ORF">RQP53_02275</name>
</gene>
<dbReference type="InterPro" id="IPR006311">
    <property type="entry name" value="TAT_signal"/>
</dbReference>
<protein>
    <recommendedName>
        <fullName evidence="3">Lipocalin-like domain-containing protein</fullName>
    </recommendedName>
</protein>
<keyword evidence="2" id="KW-1185">Reference proteome</keyword>
<proteinExistence type="predicted"/>
<evidence type="ECO:0000313" key="2">
    <source>
        <dbReference type="Proteomes" id="UP001246372"/>
    </source>
</evidence>
<dbReference type="PROSITE" id="PS51318">
    <property type="entry name" value="TAT"/>
    <property type="match status" value="1"/>
</dbReference>
<name>A0ABU3P6A0_9BURK</name>
<reference evidence="1" key="1">
    <citation type="submission" date="2023-09" db="EMBL/GenBank/DDBJ databases">
        <title>Paucibacter sp. APW11 Genome sequencing and assembly.</title>
        <authorList>
            <person name="Kim I."/>
        </authorList>
    </citation>
    <scope>NUCLEOTIDE SEQUENCE</scope>
    <source>
        <strain evidence="1">APW11</strain>
    </source>
</reference>
<organism evidence="1 2">
    <name type="scientific">Roseateles aquae</name>
    <dbReference type="NCBI Taxonomy" id="3077235"/>
    <lineage>
        <taxon>Bacteria</taxon>
        <taxon>Pseudomonadati</taxon>
        <taxon>Pseudomonadota</taxon>
        <taxon>Betaproteobacteria</taxon>
        <taxon>Burkholderiales</taxon>
        <taxon>Sphaerotilaceae</taxon>
        <taxon>Roseateles</taxon>
    </lineage>
</organism>
<dbReference type="RefSeq" id="WP_315648383.1">
    <property type="nucleotide sequence ID" value="NZ_JAVXZY010000001.1"/>
</dbReference>
<evidence type="ECO:0000313" key="1">
    <source>
        <dbReference type="EMBL" id="MDT8998095.1"/>
    </source>
</evidence>
<dbReference type="EMBL" id="JAVXZY010000001">
    <property type="protein sequence ID" value="MDT8998095.1"/>
    <property type="molecule type" value="Genomic_DNA"/>
</dbReference>
<dbReference type="Proteomes" id="UP001246372">
    <property type="component" value="Unassembled WGS sequence"/>
</dbReference>
<sequence length="200" mass="22073">MDEQRRALLQAAAASGLLGSVSAEAGAATDSNAPLLDAIPPLPQRPSPGRPGDFDFLAGQWRIQNWRLPPGATQWDRFEGEARCWTILDGAGSVEELRIPARQFSGMGLRLLERETERWGDFWVSGRSGVLTTPGLQGSFEQGVGLFWAEDGDANVAGQREIALGVWDRIDARSCRWRQAVSSDGGRSWAQNWVMHWQRV</sequence>
<evidence type="ECO:0008006" key="3">
    <source>
        <dbReference type="Google" id="ProtNLM"/>
    </source>
</evidence>